<keyword evidence="1 4" id="KW-0808">Transferase</keyword>
<evidence type="ECO:0000256" key="1">
    <source>
        <dbReference type="ARBA" id="ARBA00022679"/>
    </source>
</evidence>
<dbReference type="GO" id="GO:0005829">
    <property type="term" value="C:cytosol"/>
    <property type="evidence" value="ECO:0007669"/>
    <property type="project" value="TreeGrafter"/>
</dbReference>
<reference evidence="4" key="1">
    <citation type="submission" date="2019-01" db="EMBL/GenBank/DDBJ databases">
        <authorList>
            <consortium name="Genoscope - CEA"/>
            <person name="William W."/>
        </authorList>
    </citation>
    <scope>NUCLEOTIDE SEQUENCE</scope>
    <source>
        <strain evidence="4">CR-1</strain>
    </source>
</reference>
<keyword evidence="2 4" id="KW-0548">Nucleotidyltransferase</keyword>
<evidence type="ECO:0000313" key="4">
    <source>
        <dbReference type="EMBL" id="VEN74481.1"/>
    </source>
</evidence>
<dbReference type="GO" id="GO:0008690">
    <property type="term" value="F:3-deoxy-manno-octulosonate cytidylyltransferase activity"/>
    <property type="evidence" value="ECO:0007669"/>
    <property type="project" value="InterPro"/>
</dbReference>
<dbReference type="InterPro" id="IPR003329">
    <property type="entry name" value="Cytidylyl_trans"/>
</dbReference>
<dbReference type="SUPFAM" id="SSF53448">
    <property type="entry name" value="Nucleotide-diphospho-sugar transferases"/>
    <property type="match status" value="1"/>
</dbReference>
<dbReference type="GO" id="GO:0009103">
    <property type="term" value="P:lipopolysaccharide biosynthetic process"/>
    <property type="evidence" value="ECO:0007669"/>
    <property type="project" value="UniProtKB-KW"/>
</dbReference>
<evidence type="ECO:0000256" key="2">
    <source>
        <dbReference type="ARBA" id="ARBA00022695"/>
    </source>
</evidence>
<dbReference type="InterPro" id="IPR004528">
    <property type="entry name" value="KdsB"/>
</dbReference>
<keyword evidence="3" id="KW-0448">Lipopolysaccharide biosynthesis</keyword>
<gene>
    <name evidence="4" type="ORF">EPICR_40060</name>
</gene>
<dbReference type="AlphaFoldDB" id="A0A484HMF8"/>
<dbReference type="PANTHER" id="PTHR42866:SF2">
    <property type="entry name" value="3-DEOXY-MANNO-OCTULOSONATE CYTIDYLYLTRANSFERASE, MITOCHONDRIAL"/>
    <property type="match status" value="1"/>
</dbReference>
<accession>A0A484HMF8</accession>
<name>A0A484HMF8_9BACT</name>
<dbReference type="NCBIfam" id="NF003952">
    <property type="entry name" value="PRK05450.1-5"/>
    <property type="match status" value="1"/>
</dbReference>
<evidence type="ECO:0000256" key="3">
    <source>
        <dbReference type="ARBA" id="ARBA00022985"/>
    </source>
</evidence>
<organism evidence="4">
    <name type="scientific">uncultured Desulfobacteraceae bacterium</name>
    <dbReference type="NCBI Taxonomy" id="218296"/>
    <lineage>
        <taxon>Bacteria</taxon>
        <taxon>Pseudomonadati</taxon>
        <taxon>Thermodesulfobacteriota</taxon>
        <taxon>Desulfobacteria</taxon>
        <taxon>Desulfobacterales</taxon>
        <taxon>Desulfobacteraceae</taxon>
        <taxon>environmental samples</taxon>
    </lineage>
</organism>
<dbReference type="EMBL" id="CAACVI010000034">
    <property type="protein sequence ID" value="VEN74481.1"/>
    <property type="molecule type" value="Genomic_DNA"/>
</dbReference>
<dbReference type="PANTHER" id="PTHR42866">
    <property type="entry name" value="3-DEOXY-MANNO-OCTULOSONATE CYTIDYLYLTRANSFERASE"/>
    <property type="match status" value="1"/>
</dbReference>
<proteinExistence type="predicted"/>
<dbReference type="Pfam" id="PF02348">
    <property type="entry name" value="CTP_transf_3"/>
    <property type="match status" value="1"/>
</dbReference>
<dbReference type="Gene3D" id="3.90.550.10">
    <property type="entry name" value="Spore Coat Polysaccharide Biosynthesis Protein SpsA, Chain A"/>
    <property type="match status" value="1"/>
</dbReference>
<dbReference type="CDD" id="cd02517">
    <property type="entry name" value="CMP-KDO-Synthetase"/>
    <property type="match status" value="1"/>
</dbReference>
<dbReference type="InterPro" id="IPR029044">
    <property type="entry name" value="Nucleotide-diphossugar_trans"/>
</dbReference>
<sequence>MEKIIGIVPARMGSSRFPGKPLYHICGRPMVEHVFRRAQFFERWDGLFLATCDEEIKEFGEAKGFPVIMTSDSHTRCLDRVAEAVEKSGSDAGPNDIVVCVQGDEPMLRPDMIEKVIQPLMDDASVDCAVLAMQIVDDEQFRDPNTVKIIKDMNGDVLYTSRSPVPHCEKLTSNLDARRIYGILGFRWHFLRFFNSMPESPLELAESCDSNRICDNGLKQRIAPYPYIESFSVDTPEDMEKVEEHMKNDPFLEKY</sequence>
<protein>
    <submittedName>
        <fullName evidence="4">3-deoxy-manno-octulosonate cytidylyltransferase</fullName>
    </submittedName>
</protein>